<dbReference type="Pfam" id="PF04484">
    <property type="entry name" value="QWRF"/>
    <property type="match status" value="1"/>
</dbReference>
<evidence type="ECO:0000313" key="6">
    <source>
        <dbReference type="Proteomes" id="UP001374584"/>
    </source>
</evidence>
<feature type="compositionally biased region" description="Basic and acidic residues" evidence="3">
    <location>
        <begin position="184"/>
        <end position="199"/>
    </location>
</feature>
<feature type="region of interest" description="Disordered" evidence="3">
    <location>
        <begin position="148"/>
        <end position="215"/>
    </location>
</feature>
<dbReference type="InterPro" id="IPR037185">
    <property type="entry name" value="EmrE-like"/>
</dbReference>
<name>A0AAN9MGX7_PHACN</name>
<keyword evidence="4" id="KW-0812">Transmembrane</keyword>
<feature type="compositionally biased region" description="Polar residues" evidence="3">
    <location>
        <begin position="249"/>
        <end position="258"/>
    </location>
</feature>
<dbReference type="InterPro" id="IPR007573">
    <property type="entry name" value="QWRF"/>
</dbReference>
<feature type="compositionally biased region" description="Low complexity" evidence="3">
    <location>
        <begin position="118"/>
        <end position="129"/>
    </location>
</feature>
<feature type="transmembrane region" description="Helical" evidence="4">
    <location>
        <begin position="702"/>
        <end position="724"/>
    </location>
</feature>
<feature type="region of interest" description="Disordered" evidence="3">
    <location>
        <begin position="249"/>
        <end position="269"/>
    </location>
</feature>
<evidence type="ECO:0000256" key="4">
    <source>
        <dbReference type="SAM" id="Phobius"/>
    </source>
</evidence>
<dbReference type="GO" id="GO:0051225">
    <property type="term" value="P:spindle assembly"/>
    <property type="evidence" value="ECO:0007669"/>
    <property type="project" value="TreeGrafter"/>
</dbReference>
<dbReference type="GO" id="GO:0005737">
    <property type="term" value="C:cytoplasm"/>
    <property type="evidence" value="ECO:0007669"/>
    <property type="project" value="TreeGrafter"/>
</dbReference>
<protein>
    <recommendedName>
        <fullName evidence="7">Purine permease 5</fullName>
    </recommendedName>
</protein>
<feature type="transmembrane region" description="Helical" evidence="4">
    <location>
        <begin position="765"/>
        <end position="785"/>
    </location>
</feature>
<feature type="transmembrane region" description="Helical" evidence="4">
    <location>
        <begin position="792"/>
        <end position="809"/>
    </location>
</feature>
<dbReference type="PANTHER" id="PTHR31807">
    <property type="entry name" value="AUGMIN FAMILY MEMBER"/>
    <property type="match status" value="1"/>
</dbReference>
<comment type="subcellular location">
    <subcellularLocation>
        <location evidence="1">Membrane</location>
        <topology evidence="1">Multi-pass membrane protein</topology>
    </subcellularLocation>
</comment>
<dbReference type="EMBL" id="JAYMYR010000007">
    <property type="protein sequence ID" value="KAK7354252.1"/>
    <property type="molecule type" value="Genomic_DNA"/>
</dbReference>
<dbReference type="Proteomes" id="UP001374584">
    <property type="component" value="Unassembled WGS sequence"/>
</dbReference>
<feature type="transmembrane region" description="Helical" evidence="4">
    <location>
        <begin position="665"/>
        <end position="682"/>
    </location>
</feature>
<reference evidence="5 6" key="1">
    <citation type="submission" date="2024-01" db="EMBL/GenBank/DDBJ databases">
        <title>The genomes of 5 underutilized Papilionoideae crops provide insights into root nodulation and disease resistanc.</title>
        <authorList>
            <person name="Jiang F."/>
        </authorList>
    </citation>
    <scope>NUCLEOTIDE SEQUENCE [LARGE SCALE GENOMIC DNA]</scope>
    <source>
        <strain evidence="5">JINMINGXINNONG_FW02</strain>
        <tissue evidence="5">Leaves</tissue>
    </source>
</reference>
<dbReference type="SUPFAM" id="SSF103481">
    <property type="entry name" value="Multidrug resistance efflux transporter EmrE"/>
    <property type="match status" value="1"/>
</dbReference>
<organism evidence="5 6">
    <name type="scientific">Phaseolus coccineus</name>
    <name type="common">Scarlet runner bean</name>
    <name type="synonym">Phaseolus multiflorus</name>
    <dbReference type="NCBI Taxonomy" id="3886"/>
    <lineage>
        <taxon>Eukaryota</taxon>
        <taxon>Viridiplantae</taxon>
        <taxon>Streptophyta</taxon>
        <taxon>Embryophyta</taxon>
        <taxon>Tracheophyta</taxon>
        <taxon>Spermatophyta</taxon>
        <taxon>Magnoliopsida</taxon>
        <taxon>eudicotyledons</taxon>
        <taxon>Gunneridae</taxon>
        <taxon>Pentapetalae</taxon>
        <taxon>rosids</taxon>
        <taxon>fabids</taxon>
        <taxon>Fabales</taxon>
        <taxon>Fabaceae</taxon>
        <taxon>Papilionoideae</taxon>
        <taxon>50 kb inversion clade</taxon>
        <taxon>NPAAA clade</taxon>
        <taxon>indigoferoid/millettioid clade</taxon>
        <taxon>Phaseoleae</taxon>
        <taxon>Phaseolus</taxon>
    </lineage>
</organism>
<dbReference type="AlphaFoldDB" id="A0AAN9MGX7"/>
<accession>A0AAN9MGX7</accession>
<keyword evidence="4" id="KW-1133">Transmembrane helix</keyword>
<comment type="similarity">
    <text evidence="2">Belongs to the QWRF family.</text>
</comment>
<proteinExistence type="inferred from homology"/>
<dbReference type="PANTHER" id="PTHR31807:SF37">
    <property type="entry name" value="HAUS AUGMIN-LIKE COMPLEX SUBUNIT 8"/>
    <property type="match status" value="1"/>
</dbReference>
<evidence type="ECO:0000256" key="3">
    <source>
        <dbReference type="SAM" id="MobiDB-lite"/>
    </source>
</evidence>
<feature type="region of interest" description="Disordered" evidence="3">
    <location>
        <begin position="1"/>
        <end position="131"/>
    </location>
</feature>
<feature type="transmembrane region" description="Helical" evidence="4">
    <location>
        <begin position="958"/>
        <end position="977"/>
    </location>
</feature>
<feature type="transmembrane region" description="Helical" evidence="4">
    <location>
        <begin position="829"/>
        <end position="854"/>
    </location>
</feature>
<feature type="transmembrane region" description="Helical" evidence="4">
    <location>
        <begin position="866"/>
        <end position="883"/>
    </location>
</feature>
<feature type="compositionally biased region" description="Low complexity" evidence="3">
    <location>
        <begin position="50"/>
        <end position="65"/>
    </location>
</feature>
<keyword evidence="4" id="KW-0472">Membrane</keyword>
<gene>
    <name evidence="5" type="ORF">VNO80_19711</name>
</gene>
<feature type="compositionally biased region" description="Polar residues" evidence="3">
    <location>
        <begin position="201"/>
        <end position="213"/>
    </location>
</feature>
<comment type="caution">
    <text evidence="5">The sequence shown here is derived from an EMBL/GenBank/DDBJ whole genome shotgun (WGS) entry which is preliminary data.</text>
</comment>
<dbReference type="Pfam" id="PF16913">
    <property type="entry name" value="PUNUT"/>
    <property type="match status" value="1"/>
</dbReference>
<feature type="compositionally biased region" description="Basic and acidic residues" evidence="3">
    <location>
        <begin position="293"/>
        <end position="304"/>
    </location>
</feature>
<evidence type="ECO:0000256" key="1">
    <source>
        <dbReference type="ARBA" id="ARBA00004141"/>
    </source>
</evidence>
<feature type="transmembrane region" description="Helical" evidence="4">
    <location>
        <begin position="736"/>
        <end position="759"/>
    </location>
</feature>
<keyword evidence="6" id="KW-1185">Reference proteome</keyword>
<feature type="compositionally biased region" description="Polar residues" evidence="3">
    <location>
        <begin position="307"/>
        <end position="325"/>
    </location>
</feature>
<dbReference type="GO" id="GO:0008017">
    <property type="term" value="F:microtubule binding"/>
    <property type="evidence" value="ECO:0007669"/>
    <property type="project" value="TreeGrafter"/>
</dbReference>
<feature type="region of interest" description="Disordered" evidence="3">
    <location>
        <begin position="288"/>
        <end position="374"/>
    </location>
</feature>
<dbReference type="GO" id="GO:0005880">
    <property type="term" value="C:nuclear microtubule"/>
    <property type="evidence" value="ECO:0007669"/>
    <property type="project" value="TreeGrafter"/>
</dbReference>
<sequence length="994" mass="107995">MDECESGQASRKSKAAESPRVRTPLVLAEKNNAATTRRSTTREVSSRYKSPTPVSPSSTRRCPSPNLTRTTPASTSQLFPKRSLSAERKRPSTPPSPTARRPSTPTNDSSVDGKLLSRRLPGSRLPDSLWPSTMRSLSVSFQSDSISIPVSKREKPVASASDRTLRPSSNVAHKQAETPTIRKPTPERKRSPLRGRDASDQSENSKPADSLSSRLLDHHRWPSRIGGKVFSNSLNTTLDCAALNTSVPGTGVSSLRRLSTSDKSCKPLQRSSSDAVRLLSLVGSGRIGSGMRSVDDCSPRELRPHKSATSTTIAFAGVRSQSLSTPGSRVSSPSKTSVLSSSSSRGVSPSRSRPSTPPSRGGVSPSRIRPTNSSIGSNNSISVLSFIADFKMGKKGTSYIEDAHQLRLLYNRYSQWRFANARAEAVLYLQNAIVEKTLYNVWITTLSLWESVLRKRINLQQLKLDLKLNSVLNDQLMTYLDDWAVLERDHIDALSGAVEDLEASTLRLPVTGGEIADIEHLKVAICQAVDVMQAMGSGICSLLSRVEGMNSLISEVAVIAVLEKTMLDECEMLMASVAAMQVEESSLLTHLMQIKQALGTSNDSDIRHTCAPCFVGVPRTGAVMSMPLLRPESMEAEASIPSDSLRAQISEFTTFTTEVYRRKPIHYWIVLVLSILAMLVAFPASSILSRVYYDNGGQSKWIISWVAVAGWPLTAMILFPAYFISKTFPTPLNLKLILSYVILGFLSAADNLMYAYAYAYLPASTASLVASSSLVFSALFGYFLVKNKVNASIINAVFIITAALTIIALDSSSDRYANITDSEYIMGFVWDVLGSAFHGLIFALSELVFVRLLGRRSFIVVLEQQVMVSLFAFLFTTVGVIVSGDFQGMAHEATTFKGGRAAYFLLVIWGAITFQLGVLGGTAVIFLGSTVLAGVLNAVRTPITSIAAVILLNDPMSGFKILSLVITIWGFGSYIYGSSLSEKTHENLAIYSSS</sequence>
<feature type="transmembrane region" description="Helical" evidence="4">
    <location>
        <begin position="903"/>
        <end position="927"/>
    </location>
</feature>
<evidence type="ECO:0008006" key="7">
    <source>
        <dbReference type="Google" id="ProtNLM"/>
    </source>
</evidence>
<feature type="compositionally biased region" description="Low complexity" evidence="3">
    <location>
        <begin position="326"/>
        <end position="374"/>
    </location>
</feature>
<evidence type="ECO:0000313" key="5">
    <source>
        <dbReference type="EMBL" id="KAK7354252.1"/>
    </source>
</evidence>
<evidence type="ECO:0000256" key="2">
    <source>
        <dbReference type="ARBA" id="ARBA00010016"/>
    </source>
</evidence>
<feature type="compositionally biased region" description="Polar residues" evidence="3">
    <location>
        <begin position="66"/>
        <end position="78"/>
    </location>
</feature>